<reference evidence="1" key="1">
    <citation type="submission" date="2021-02" db="EMBL/GenBank/DDBJ databases">
        <authorList>
            <person name="Nowell W R."/>
        </authorList>
    </citation>
    <scope>NUCLEOTIDE SEQUENCE</scope>
</reference>
<organism evidence="1 2">
    <name type="scientific">Rotaria magnacalcarata</name>
    <dbReference type="NCBI Taxonomy" id="392030"/>
    <lineage>
        <taxon>Eukaryota</taxon>
        <taxon>Metazoa</taxon>
        <taxon>Spiralia</taxon>
        <taxon>Gnathifera</taxon>
        <taxon>Rotifera</taxon>
        <taxon>Eurotatoria</taxon>
        <taxon>Bdelloidea</taxon>
        <taxon>Philodinida</taxon>
        <taxon>Philodinidae</taxon>
        <taxon>Rotaria</taxon>
    </lineage>
</organism>
<proteinExistence type="predicted"/>
<dbReference type="Proteomes" id="UP000681967">
    <property type="component" value="Unassembled WGS sequence"/>
</dbReference>
<dbReference type="EMBL" id="CAJOBH010071224">
    <property type="protein sequence ID" value="CAF4472850.1"/>
    <property type="molecule type" value="Genomic_DNA"/>
</dbReference>
<dbReference type="AlphaFoldDB" id="A0A8S2X2T3"/>
<name>A0A8S2X2T3_9BILA</name>
<gene>
    <name evidence="1" type="ORF">BYL167_LOCUS34743</name>
</gene>
<feature type="non-terminal residue" evidence="1">
    <location>
        <position position="62"/>
    </location>
</feature>
<feature type="non-terminal residue" evidence="1">
    <location>
        <position position="1"/>
    </location>
</feature>
<evidence type="ECO:0000313" key="2">
    <source>
        <dbReference type="Proteomes" id="UP000681967"/>
    </source>
</evidence>
<comment type="caution">
    <text evidence="1">The sequence shown here is derived from an EMBL/GenBank/DDBJ whole genome shotgun (WGS) entry which is preliminary data.</text>
</comment>
<evidence type="ECO:0000313" key="1">
    <source>
        <dbReference type="EMBL" id="CAF4472850.1"/>
    </source>
</evidence>
<sequence length="62" mass="7040">TLNSVVLLAHQYDVAQLKLSMDVILREVLNEIQINYDAFENGNEQAIKNQNELLRILSILGT</sequence>
<accession>A0A8S2X2T3</accession>
<protein>
    <submittedName>
        <fullName evidence="1">Uncharacterized protein</fullName>
    </submittedName>
</protein>